<dbReference type="PANTHER" id="PTHR30177:SF4">
    <property type="entry name" value="OSMOPROTECTANT IMPORT PERMEASE PROTEIN OSMW"/>
    <property type="match status" value="1"/>
</dbReference>
<evidence type="ECO:0000256" key="6">
    <source>
        <dbReference type="ARBA" id="ARBA00035642"/>
    </source>
</evidence>
<dbReference type="PANTHER" id="PTHR30177">
    <property type="entry name" value="GLYCINE BETAINE/L-PROLINE TRANSPORT SYSTEM PERMEASE PROTEIN PROW"/>
    <property type="match status" value="1"/>
</dbReference>
<dbReference type="EMBL" id="DXFW01000022">
    <property type="protein sequence ID" value="HIX06011.1"/>
    <property type="molecule type" value="Genomic_DNA"/>
</dbReference>
<dbReference type="SUPFAM" id="SSF53850">
    <property type="entry name" value="Periplasmic binding protein-like II"/>
    <property type="match status" value="1"/>
</dbReference>
<evidence type="ECO:0000256" key="7">
    <source>
        <dbReference type="ARBA" id="ARBA00035652"/>
    </source>
</evidence>
<evidence type="ECO:0000256" key="8">
    <source>
        <dbReference type="RuleBase" id="RU363032"/>
    </source>
</evidence>
<feature type="transmembrane region" description="Helical" evidence="8">
    <location>
        <begin position="181"/>
        <end position="201"/>
    </location>
</feature>
<evidence type="ECO:0000313" key="11">
    <source>
        <dbReference type="Proteomes" id="UP000824193"/>
    </source>
</evidence>
<comment type="similarity">
    <text evidence="7">In the N-terminal section; belongs to the binding-protein-dependent transport system permease family.</text>
</comment>
<feature type="transmembrane region" description="Helical" evidence="8">
    <location>
        <begin position="25"/>
        <end position="51"/>
    </location>
</feature>
<keyword evidence="2 8" id="KW-0813">Transport</keyword>
<comment type="similarity">
    <text evidence="6">In the C-terminal section; belongs to the OsmX family.</text>
</comment>
<dbReference type="Gene3D" id="3.40.190.120">
    <property type="entry name" value="Osmoprotection protein (prox), domain 2"/>
    <property type="match status" value="1"/>
</dbReference>
<dbReference type="CDD" id="cd06261">
    <property type="entry name" value="TM_PBP2"/>
    <property type="match status" value="1"/>
</dbReference>
<reference evidence="10" key="2">
    <citation type="submission" date="2021-04" db="EMBL/GenBank/DDBJ databases">
        <authorList>
            <person name="Gilroy R."/>
        </authorList>
    </citation>
    <scope>NUCLEOTIDE SEQUENCE</scope>
    <source>
        <strain evidence="10">2239</strain>
    </source>
</reference>
<accession>A0A9D2ADY7</accession>
<comment type="subcellular location">
    <subcellularLocation>
        <location evidence="8">Cell membrane</location>
        <topology evidence="8">Multi-pass membrane protein</topology>
    </subcellularLocation>
    <subcellularLocation>
        <location evidence="1">Membrane</location>
        <topology evidence="1">Multi-pass membrane protein</topology>
    </subcellularLocation>
</comment>
<evidence type="ECO:0000313" key="10">
    <source>
        <dbReference type="EMBL" id="HIX06011.1"/>
    </source>
</evidence>
<dbReference type="Gene3D" id="1.10.3720.10">
    <property type="entry name" value="MetI-like"/>
    <property type="match status" value="1"/>
</dbReference>
<dbReference type="PROSITE" id="PS50928">
    <property type="entry name" value="ABC_TM1"/>
    <property type="match status" value="1"/>
</dbReference>
<evidence type="ECO:0000256" key="4">
    <source>
        <dbReference type="ARBA" id="ARBA00022989"/>
    </source>
</evidence>
<proteinExistence type="inferred from homology"/>
<sequence>MNALIGLSIQLYGMRQQILDLLGEHIQLTLTAVALAVVVGVPLGILISHYARLSHPVLGLANIIQAIPSMALLGFAIPLLGIGVLPSVLAVSLYALLPIIKNTYTGLSHIDRSTLEAAAGIGMTPPQILLRVKLPMALPMIMSGVRISAVNSVGLMTMAAYVGAGGLGFLVYSGIRTLNNAQTLAGAIPACLLALFVDRFFGLIEKIITPISFDLSVSTNVAQVRRRRKRQVIAFFCIILAVLMLFVTSLAVSNKKADIVIASKDYTEQVILGHLVADVIEGNTDLTVKREVALGGSHICFTAMTSGEVDGYVEYSGTMFTNLLGHDPISDKQQVYDTIYEELLEQYDVTALPMMNYNNTFTLAVTPETAEEYDLTTLSDLAAVSDRFILGAELEFFNRQDGLVGLRSTYGMNFREELGVVGSNRYTALETGSCDVINAYSTDGLLKKFGLVCLEDDKNFFVPYFATPMFRTETLERYPQIVPYIQALGEAVSEEIMIDLNYQVDELQMDPEEVARNFVLEKGLVPDTYGS</sequence>
<dbReference type="Gene3D" id="3.40.190.10">
    <property type="entry name" value="Periplasmic binding protein-like II"/>
    <property type="match status" value="1"/>
</dbReference>
<keyword evidence="4 8" id="KW-1133">Transmembrane helix</keyword>
<name>A0A9D2ADY7_9FIRM</name>
<dbReference type="Pfam" id="PF00528">
    <property type="entry name" value="BPD_transp_1"/>
    <property type="match status" value="1"/>
</dbReference>
<dbReference type="InterPro" id="IPR051204">
    <property type="entry name" value="ABC_transp_perm/SBD"/>
</dbReference>
<reference evidence="10" key="1">
    <citation type="journal article" date="2021" name="PeerJ">
        <title>Extensive microbial diversity within the chicken gut microbiome revealed by metagenomics and culture.</title>
        <authorList>
            <person name="Gilroy R."/>
            <person name="Ravi A."/>
            <person name="Getino M."/>
            <person name="Pursley I."/>
            <person name="Horton D.L."/>
            <person name="Alikhan N.F."/>
            <person name="Baker D."/>
            <person name="Gharbi K."/>
            <person name="Hall N."/>
            <person name="Watson M."/>
            <person name="Adriaenssens E.M."/>
            <person name="Foster-Nyarko E."/>
            <person name="Jarju S."/>
            <person name="Secka A."/>
            <person name="Antonio M."/>
            <person name="Oren A."/>
            <person name="Chaudhuri R.R."/>
            <person name="La Ragione R."/>
            <person name="Hildebrand F."/>
            <person name="Pallen M.J."/>
        </authorList>
    </citation>
    <scope>NUCLEOTIDE SEQUENCE</scope>
    <source>
        <strain evidence="10">2239</strain>
    </source>
</reference>
<comment type="caution">
    <text evidence="10">The sequence shown here is derived from an EMBL/GenBank/DDBJ whole genome shotgun (WGS) entry which is preliminary data.</text>
</comment>
<dbReference type="CDD" id="cd13609">
    <property type="entry name" value="PBP2_Opu_like_1"/>
    <property type="match status" value="1"/>
</dbReference>
<evidence type="ECO:0000256" key="3">
    <source>
        <dbReference type="ARBA" id="ARBA00022692"/>
    </source>
</evidence>
<feature type="transmembrane region" description="Helical" evidence="8">
    <location>
        <begin position="155"/>
        <end position="175"/>
    </location>
</feature>
<dbReference type="Pfam" id="PF04069">
    <property type="entry name" value="OpuAC"/>
    <property type="match status" value="1"/>
</dbReference>
<evidence type="ECO:0000256" key="5">
    <source>
        <dbReference type="ARBA" id="ARBA00023136"/>
    </source>
</evidence>
<feature type="transmembrane region" description="Helical" evidence="8">
    <location>
        <begin position="72"/>
        <end position="97"/>
    </location>
</feature>
<evidence type="ECO:0000256" key="1">
    <source>
        <dbReference type="ARBA" id="ARBA00004141"/>
    </source>
</evidence>
<dbReference type="Proteomes" id="UP000824193">
    <property type="component" value="Unassembled WGS sequence"/>
</dbReference>
<keyword evidence="3 8" id="KW-0812">Transmembrane</keyword>
<comment type="similarity">
    <text evidence="8">Belongs to the binding-protein-dependent transport system permease family.</text>
</comment>
<dbReference type="InterPro" id="IPR007210">
    <property type="entry name" value="ABC_Gly_betaine_transp_sub-bd"/>
</dbReference>
<dbReference type="SUPFAM" id="SSF161098">
    <property type="entry name" value="MetI-like"/>
    <property type="match status" value="1"/>
</dbReference>
<dbReference type="InterPro" id="IPR035906">
    <property type="entry name" value="MetI-like_sf"/>
</dbReference>
<feature type="transmembrane region" description="Helical" evidence="8">
    <location>
        <begin position="232"/>
        <end position="252"/>
    </location>
</feature>
<organism evidence="10 11">
    <name type="scientific">Candidatus Allofournierella pullicola</name>
    <dbReference type="NCBI Taxonomy" id="2838596"/>
    <lineage>
        <taxon>Bacteria</taxon>
        <taxon>Bacillati</taxon>
        <taxon>Bacillota</taxon>
        <taxon>Clostridia</taxon>
        <taxon>Eubacteriales</taxon>
        <taxon>Oscillospiraceae</taxon>
        <taxon>Allofournierella</taxon>
    </lineage>
</organism>
<evidence type="ECO:0000256" key="2">
    <source>
        <dbReference type="ARBA" id="ARBA00022448"/>
    </source>
</evidence>
<dbReference type="AlphaFoldDB" id="A0A9D2ADY7"/>
<dbReference type="GO" id="GO:0043190">
    <property type="term" value="C:ATP-binding cassette (ABC) transporter complex"/>
    <property type="evidence" value="ECO:0007669"/>
    <property type="project" value="InterPro"/>
</dbReference>
<keyword evidence="5 8" id="KW-0472">Membrane</keyword>
<gene>
    <name evidence="10" type="ORF">H9865_07925</name>
</gene>
<dbReference type="InterPro" id="IPR000515">
    <property type="entry name" value="MetI-like"/>
</dbReference>
<protein>
    <submittedName>
        <fullName evidence="10">ABC transporter permease subunit</fullName>
    </submittedName>
</protein>
<feature type="domain" description="ABC transmembrane type-1" evidence="9">
    <location>
        <begin position="22"/>
        <end position="201"/>
    </location>
</feature>
<dbReference type="GO" id="GO:0031460">
    <property type="term" value="P:glycine betaine transport"/>
    <property type="evidence" value="ECO:0007669"/>
    <property type="project" value="TreeGrafter"/>
</dbReference>
<dbReference type="FunFam" id="1.10.3720.10:FF:000001">
    <property type="entry name" value="Glycine betaine ABC transporter, permease"/>
    <property type="match status" value="1"/>
</dbReference>
<evidence type="ECO:0000259" key="9">
    <source>
        <dbReference type="PROSITE" id="PS50928"/>
    </source>
</evidence>
<dbReference type="GO" id="GO:0022857">
    <property type="term" value="F:transmembrane transporter activity"/>
    <property type="evidence" value="ECO:0007669"/>
    <property type="project" value="InterPro"/>
</dbReference>